<dbReference type="InterPro" id="IPR024705">
    <property type="entry name" value="Ssp411"/>
</dbReference>
<protein>
    <submittedName>
        <fullName evidence="3">Thioredoxin domain-containing protein</fullName>
    </submittedName>
</protein>
<evidence type="ECO:0000313" key="3">
    <source>
        <dbReference type="EMBL" id="MBX8643202.1"/>
    </source>
</evidence>
<accession>A0A8J7YSC9</accession>
<dbReference type="Proteomes" id="UP000750197">
    <property type="component" value="Unassembled WGS sequence"/>
</dbReference>
<dbReference type="AlphaFoldDB" id="A0A8J7YSC9"/>
<dbReference type="InterPro" id="IPR013766">
    <property type="entry name" value="Thioredoxin_domain"/>
</dbReference>
<proteinExistence type="predicted"/>
<dbReference type="Gene3D" id="3.40.30.10">
    <property type="entry name" value="Glutaredoxin"/>
    <property type="match status" value="1"/>
</dbReference>
<reference evidence="3" key="1">
    <citation type="submission" date="2021-05" db="EMBL/GenBank/DDBJ databases">
        <title>Genomic insights into ecological role and evolution of a novel Thermoplasmata order Candidatus Sysuiplasmatales.</title>
        <authorList>
            <person name="Yuan Y."/>
        </authorList>
    </citation>
    <scope>NUCLEOTIDE SEQUENCE</scope>
    <source>
        <strain evidence="3">TUT19-bin139</strain>
        <strain evidence="2">YP2-bin.285</strain>
    </source>
</reference>
<evidence type="ECO:0000313" key="4">
    <source>
        <dbReference type="Proteomes" id="UP000750197"/>
    </source>
</evidence>
<dbReference type="SUPFAM" id="SSF52833">
    <property type="entry name" value="Thioredoxin-like"/>
    <property type="match status" value="1"/>
</dbReference>
<sequence length="697" mass="77147">MAEKGKRSNRLISEQSTYLREAAYQPVEWFPWCSEAFEKAKREGKPVLLDIGAAWCHWCHVMDEGTYENQKIAKIINEKFVAVKIDRDERPDVDSRYQKAVNAMTGQGGWPLTVFTDHEGRPFYGGTYFPPEPAGDLPGFDEVLERVYDYYTKNQADAAEIGQRVIASLKAEMERGGSAEMKHSVLKAAMHEMLGEADTINGGFGHMPKFPHAGAVEFLMASFSRGSTETLPVIVMTLNRMQSGGINDQLGGGFHRYSTDEKWIVPHFEKMSYDNAGLLRNYLHGYQLFRDEDYRRTARNTLYFLTTVLKGDNGFYASQDADSFPGDDGDYWTWTPSEAASVLGGREWEAASLYYHLHGRAEMHDRRDRHVLFRAMTTDSLAAQLSISPGKCAELIERANKLLLREREKRPAPKVDRTVFANWNGMIISSIYEYSRTFGDTTIAATCRSFLEYALRHSFSADTGFAHVISRPCNSHGMLEDQVQSGLALLDAFCFHGDAVFLEAAISVADLLAGRYTTPSGLLSDRERGTSFDGNPSLSAIDNTPLFDAPNASPNAAAAIFFQRLEAITGRSIYLSHSEKILSAAMPYCAGTGSYSGSMFQAADLQINGVASVVVVGTPGDQRYDELLSAAGMLYLPGKELIAVDASASQHSMYSDTIRAMIEQTARKHRTFAFLCRGNSCSAPAGSETELLRAAGK</sequence>
<dbReference type="SUPFAM" id="SSF48208">
    <property type="entry name" value="Six-hairpin glycosidases"/>
    <property type="match status" value="2"/>
</dbReference>
<gene>
    <name evidence="2" type="ORF">J9259_00460</name>
    <name evidence="3" type="ORF">KIY12_00490</name>
</gene>
<dbReference type="PANTHER" id="PTHR42899">
    <property type="entry name" value="SPERMATOGENESIS-ASSOCIATED PROTEIN 20"/>
    <property type="match status" value="1"/>
</dbReference>
<feature type="domain" description="Thioredoxin" evidence="1">
    <location>
        <begin position="13"/>
        <end position="149"/>
    </location>
</feature>
<dbReference type="InterPro" id="IPR036249">
    <property type="entry name" value="Thioredoxin-like_sf"/>
</dbReference>
<dbReference type="PIRSF" id="PIRSF006402">
    <property type="entry name" value="UCP006402_thioredoxin"/>
    <property type="match status" value="1"/>
</dbReference>
<dbReference type="CDD" id="cd02955">
    <property type="entry name" value="SSP411"/>
    <property type="match status" value="1"/>
</dbReference>
<dbReference type="GO" id="GO:0005975">
    <property type="term" value="P:carbohydrate metabolic process"/>
    <property type="evidence" value="ECO:0007669"/>
    <property type="project" value="InterPro"/>
</dbReference>
<dbReference type="EMBL" id="JAGVSJ010000001">
    <property type="protein sequence ID" value="MBX8630988.1"/>
    <property type="molecule type" value="Genomic_DNA"/>
</dbReference>
<dbReference type="EMBL" id="JAHEAC010000001">
    <property type="protein sequence ID" value="MBX8643202.1"/>
    <property type="molecule type" value="Genomic_DNA"/>
</dbReference>
<dbReference type="InterPro" id="IPR004879">
    <property type="entry name" value="Ssp411-like_TRX"/>
</dbReference>
<dbReference type="InterPro" id="IPR008928">
    <property type="entry name" value="6-hairpin_glycosidase_sf"/>
</dbReference>
<dbReference type="Proteomes" id="UP000716004">
    <property type="component" value="Unassembled WGS sequence"/>
</dbReference>
<dbReference type="Pfam" id="PF03190">
    <property type="entry name" value="Thioredox_DsbH"/>
    <property type="match status" value="1"/>
</dbReference>
<evidence type="ECO:0000313" key="2">
    <source>
        <dbReference type="EMBL" id="MBX8630988.1"/>
    </source>
</evidence>
<dbReference type="PROSITE" id="PS51352">
    <property type="entry name" value="THIOREDOXIN_2"/>
    <property type="match status" value="1"/>
</dbReference>
<name>A0A8J7YSC9_9ARCH</name>
<dbReference type="PANTHER" id="PTHR42899:SF1">
    <property type="entry name" value="SPERMATOGENESIS-ASSOCIATED PROTEIN 20"/>
    <property type="match status" value="1"/>
</dbReference>
<evidence type="ECO:0000259" key="1">
    <source>
        <dbReference type="PROSITE" id="PS51352"/>
    </source>
</evidence>
<comment type="caution">
    <text evidence="3">The sequence shown here is derived from an EMBL/GenBank/DDBJ whole genome shotgun (WGS) entry which is preliminary data.</text>
</comment>
<organism evidence="3 4">
    <name type="scientific">Candidatus Sysuiplasma superficiale</name>
    <dbReference type="NCBI Taxonomy" id="2823368"/>
    <lineage>
        <taxon>Archaea</taxon>
        <taxon>Methanobacteriati</taxon>
        <taxon>Thermoplasmatota</taxon>
        <taxon>Thermoplasmata</taxon>
        <taxon>Candidatus Sysuiplasmatales</taxon>
        <taxon>Candidatus Sysuiplasmataceae</taxon>
        <taxon>Candidatus Sysuiplasma</taxon>
    </lineage>
</organism>